<dbReference type="GO" id="GO:0050840">
    <property type="term" value="F:extracellular matrix binding"/>
    <property type="evidence" value="ECO:0007669"/>
    <property type="project" value="InterPro"/>
</dbReference>
<protein>
    <recommendedName>
        <fullName evidence="3">Alanine and proline-rich secreted protein Apa</fullName>
    </recommendedName>
    <alternativeName>
        <fullName evidence="6">Fibronectin attachment protein</fullName>
    </alternativeName>
</protein>
<dbReference type="GO" id="GO:0005576">
    <property type="term" value="C:extracellular region"/>
    <property type="evidence" value="ECO:0007669"/>
    <property type="project" value="UniProtKB-SubCell"/>
</dbReference>
<comment type="similarity">
    <text evidence="2">Belongs to the Apa family.</text>
</comment>
<evidence type="ECO:0000256" key="2">
    <source>
        <dbReference type="ARBA" id="ARBA00005477"/>
    </source>
</evidence>
<dbReference type="Pfam" id="PF07174">
    <property type="entry name" value="FAP"/>
    <property type="match status" value="1"/>
</dbReference>
<organism evidence="8 9">
    <name type="scientific">Williamsia marianensis</name>
    <dbReference type="NCBI Taxonomy" id="85044"/>
    <lineage>
        <taxon>Bacteria</taxon>
        <taxon>Bacillati</taxon>
        <taxon>Actinomycetota</taxon>
        <taxon>Actinomycetes</taxon>
        <taxon>Mycobacteriales</taxon>
        <taxon>Nocardiaceae</taxon>
        <taxon>Williamsia</taxon>
    </lineage>
</organism>
<evidence type="ECO:0000259" key="7">
    <source>
        <dbReference type="Pfam" id="PF07174"/>
    </source>
</evidence>
<proteinExistence type="inferred from homology"/>
<evidence type="ECO:0000256" key="3">
    <source>
        <dbReference type="ARBA" id="ARBA00016054"/>
    </source>
</evidence>
<dbReference type="RefSeq" id="WP_099382217.1">
    <property type="nucleotide sequence ID" value="NZ_PEBD01000005.1"/>
</dbReference>
<sequence>MTTRGMVTATVVAAWICMMMVGGCARGVDGRAVPVADPRPVGFIEFADAGFSITAPPGWTVRDDSDELIYGDVALTKKGDDASMILIGVLDGSIFASARADNRVAAQELGSGMGEFFFPNSGTRVDREGGTLSGAQTTGAFEFYRVEFDDRSRSDAEVFSAVVEKAGERWWMTWLSNKNAVDVDEACELAESITPM</sequence>
<dbReference type="Proteomes" id="UP000225108">
    <property type="component" value="Unassembled WGS sequence"/>
</dbReference>
<evidence type="ECO:0000256" key="6">
    <source>
        <dbReference type="ARBA" id="ARBA00031042"/>
    </source>
</evidence>
<comment type="caution">
    <text evidence="8">The sequence shown here is derived from an EMBL/GenBank/DDBJ whole genome shotgun (WGS) entry which is preliminary data.</text>
</comment>
<comment type="subcellular location">
    <subcellularLocation>
        <location evidence="1">Secreted</location>
    </subcellularLocation>
</comment>
<evidence type="ECO:0000256" key="4">
    <source>
        <dbReference type="ARBA" id="ARBA00022525"/>
    </source>
</evidence>
<feature type="domain" description="Fibronectin-attachment" evidence="7">
    <location>
        <begin position="45"/>
        <end position="195"/>
    </location>
</feature>
<evidence type="ECO:0000256" key="1">
    <source>
        <dbReference type="ARBA" id="ARBA00004613"/>
    </source>
</evidence>
<dbReference type="EMBL" id="PEBD01000005">
    <property type="protein sequence ID" value="PHV67527.1"/>
    <property type="molecule type" value="Genomic_DNA"/>
</dbReference>
<reference evidence="8 9" key="1">
    <citation type="submission" date="2017-10" db="EMBL/GenBank/DDBJ databases">
        <title>The draft genome sequence of Williamsia sp. BULT 1.1 isolated from the semi-arid grassland soils from South Africa.</title>
        <authorList>
            <person name="Kabwe M.H."/>
            <person name="Govender N."/>
            <person name="Mutseka Lunga P."/>
            <person name="Vikram S."/>
            <person name="Makhalanyane T.P."/>
        </authorList>
    </citation>
    <scope>NUCLEOTIDE SEQUENCE [LARGE SCALE GENOMIC DNA]</scope>
    <source>
        <strain evidence="8 9">BULT 1.1</strain>
    </source>
</reference>
<evidence type="ECO:0000256" key="5">
    <source>
        <dbReference type="ARBA" id="ARBA00022729"/>
    </source>
</evidence>
<evidence type="ECO:0000313" key="9">
    <source>
        <dbReference type="Proteomes" id="UP000225108"/>
    </source>
</evidence>
<accession>A0A2G3PNW0</accession>
<dbReference type="PROSITE" id="PS51257">
    <property type="entry name" value="PROKAR_LIPOPROTEIN"/>
    <property type="match status" value="1"/>
</dbReference>
<keyword evidence="4" id="KW-0964">Secreted</keyword>
<evidence type="ECO:0000313" key="8">
    <source>
        <dbReference type="EMBL" id="PHV67527.1"/>
    </source>
</evidence>
<dbReference type="AlphaFoldDB" id="A0A2G3PNW0"/>
<gene>
    <name evidence="8" type="ORF">CSW57_07495</name>
</gene>
<keyword evidence="5" id="KW-0732">Signal</keyword>
<name>A0A2G3PNW0_WILMA</name>
<dbReference type="InterPro" id="IPR010801">
    <property type="entry name" value="FAP"/>
</dbReference>